<feature type="compositionally biased region" description="Basic and acidic residues" evidence="1">
    <location>
        <begin position="221"/>
        <end position="234"/>
    </location>
</feature>
<dbReference type="Proteomes" id="UP000199093">
    <property type="component" value="Unassembled WGS sequence"/>
</dbReference>
<dbReference type="InterPro" id="IPR036388">
    <property type="entry name" value="WH-like_DNA-bd_sf"/>
</dbReference>
<dbReference type="InterPro" id="IPR047611">
    <property type="entry name" value="RepABC_RepC"/>
</dbReference>
<feature type="domain" description="Plasmid replication protein C N-terminal" evidence="2">
    <location>
        <begin position="9"/>
        <end position="163"/>
    </location>
</feature>
<keyword evidence="5" id="KW-1185">Reference proteome</keyword>
<dbReference type="SUPFAM" id="SSF46785">
    <property type="entry name" value="Winged helix' DNA-binding domain"/>
    <property type="match status" value="1"/>
</dbReference>
<dbReference type="EMBL" id="FNEJ01000017">
    <property type="protein sequence ID" value="SDJ08836.1"/>
    <property type="molecule type" value="Genomic_DNA"/>
</dbReference>
<proteinExistence type="predicted"/>
<evidence type="ECO:0000313" key="4">
    <source>
        <dbReference type="EMBL" id="SDJ08836.1"/>
    </source>
</evidence>
<evidence type="ECO:0000259" key="2">
    <source>
        <dbReference type="Pfam" id="PF03428"/>
    </source>
</evidence>
<feature type="compositionally biased region" description="Polar residues" evidence="1">
    <location>
        <begin position="211"/>
        <end position="220"/>
    </location>
</feature>
<reference evidence="5" key="1">
    <citation type="submission" date="2016-10" db="EMBL/GenBank/DDBJ databases">
        <authorList>
            <person name="Varghese N."/>
            <person name="Submissions S."/>
        </authorList>
    </citation>
    <scope>NUCLEOTIDE SEQUENCE [LARGE SCALE GENOMIC DNA]</scope>
    <source>
        <strain evidence="5">DSM 26424</strain>
    </source>
</reference>
<accession>A0A1G8QVW1</accession>
<sequence>MQTYISTPQRRRPETAVQSPENKWRILRDLTTARKSFDLSDRALTVLSALLSFHRSDDLTAETVVFPSNRVLGDRANGMPESTLRRHLSSLVEAGLITRRDSPNRKRYARHTESGLMPFGFDLSPLLRQRDAIAAEADRILKEDARRKVLRETVMVTLQSLAAHPAYASDCADLNAIRQRLRRKLDIDALAILLADLRAALATLTPAATAETQDLSGNDSQNERHIQDSDKSLIESEPETTAPRTSHPSLTMVTTLCTELAVYDPSPIRSWEDFIEKVARIALMMGISVDTWRQACATMTASNASITVAAMLQKFRRIRNPGGYLRSLARKAAGNEFSPMPMLHALARGAS</sequence>
<dbReference type="Gene3D" id="1.10.10.10">
    <property type="entry name" value="Winged helix-like DNA-binding domain superfamily/Winged helix DNA-binding domain"/>
    <property type="match status" value="1"/>
</dbReference>
<dbReference type="InterPro" id="IPR005090">
    <property type="entry name" value="RepC_N"/>
</dbReference>
<dbReference type="Pfam" id="PF11800">
    <property type="entry name" value="RP-C_C"/>
    <property type="match status" value="1"/>
</dbReference>
<evidence type="ECO:0000259" key="3">
    <source>
        <dbReference type="Pfam" id="PF11800"/>
    </source>
</evidence>
<evidence type="ECO:0000313" key="5">
    <source>
        <dbReference type="Proteomes" id="UP000199093"/>
    </source>
</evidence>
<protein>
    <submittedName>
        <fullName evidence="4">Replication initiation protein RepC</fullName>
    </submittedName>
</protein>
<dbReference type="NCBIfam" id="NF040974">
    <property type="entry name" value="RepABC_RepC"/>
    <property type="match status" value="1"/>
</dbReference>
<dbReference type="STRING" id="555512.SAMN04487993_101793"/>
<feature type="region of interest" description="Disordered" evidence="1">
    <location>
        <begin position="210"/>
        <end position="248"/>
    </location>
</feature>
<evidence type="ECO:0000256" key="1">
    <source>
        <dbReference type="SAM" id="MobiDB-lite"/>
    </source>
</evidence>
<feature type="domain" description="Plasmid replication protein C C-terminal" evidence="3">
    <location>
        <begin position="250"/>
        <end position="348"/>
    </location>
</feature>
<dbReference type="InterPro" id="IPR011991">
    <property type="entry name" value="ArsR-like_HTH"/>
</dbReference>
<name>A0A1G8QVW1_9RHOB</name>
<feature type="region of interest" description="Disordered" evidence="1">
    <location>
        <begin position="1"/>
        <end position="20"/>
    </location>
</feature>
<dbReference type="InterPro" id="IPR036390">
    <property type="entry name" value="WH_DNA-bd_sf"/>
</dbReference>
<organism evidence="4 5">
    <name type="scientific">Salipiger marinus</name>
    <dbReference type="NCBI Taxonomy" id="555512"/>
    <lineage>
        <taxon>Bacteria</taxon>
        <taxon>Pseudomonadati</taxon>
        <taxon>Pseudomonadota</taxon>
        <taxon>Alphaproteobacteria</taxon>
        <taxon>Rhodobacterales</taxon>
        <taxon>Roseobacteraceae</taxon>
        <taxon>Salipiger</taxon>
    </lineage>
</organism>
<dbReference type="GO" id="GO:0006355">
    <property type="term" value="P:regulation of DNA-templated transcription"/>
    <property type="evidence" value="ECO:0007669"/>
    <property type="project" value="UniProtKB-ARBA"/>
</dbReference>
<dbReference type="CDD" id="cd00090">
    <property type="entry name" value="HTH_ARSR"/>
    <property type="match status" value="1"/>
</dbReference>
<gene>
    <name evidence="4" type="ORF">SAMN04487993_101793</name>
</gene>
<dbReference type="AlphaFoldDB" id="A0A1G8QVW1"/>
<dbReference type="InterPro" id="IPR021760">
    <property type="entry name" value="RepC_C"/>
</dbReference>
<dbReference type="Pfam" id="PF03428">
    <property type="entry name" value="RP-C"/>
    <property type="match status" value="1"/>
</dbReference>
<dbReference type="RefSeq" id="WP_089849645.1">
    <property type="nucleotide sequence ID" value="NZ_FNEJ01000017.1"/>
</dbReference>
<dbReference type="OrthoDB" id="7488837at2"/>